<dbReference type="Proteomes" id="UP000728032">
    <property type="component" value="Unassembled WGS sequence"/>
</dbReference>
<feature type="domain" description="NADH:flavin oxidoreductase/NADH oxidase N-terminal" evidence="6">
    <location>
        <begin position="17"/>
        <end position="74"/>
    </location>
</feature>
<dbReference type="EMBL" id="CAJPVJ010007598">
    <property type="protein sequence ID" value="CAG2171346.1"/>
    <property type="molecule type" value="Genomic_DNA"/>
</dbReference>
<evidence type="ECO:0000256" key="2">
    <source>
        <dbReference type="ARBA" id="ARBA00022630"/>
    </source>
</evidence>
<evidence type="ECO:0000256" key="1">
    <source>
        <dbReference type="ARBA" id="ARBA00001917"/>
    </source>
</evidence>
<dbReference type="GO" id="GO:0010181">
    <property type="term" value="F:FMN binding"/>
    <property type="evidence" value="ECO:0007669"/>
    <property type="project" value="InterPro"/>
</dbReference>
<dbReference type="Pfam" id="PF00724">
    <property type="entry name" value="Oxidored_FMN"/>
    <property type="match status" value="2"/>
</dbReference>
<dbReference type="OrthoDB" id="72788at2759"/>
<evidence type="ECO:0000256" key="3">
    <source>
        <dbReference type="ARBA" id="ARBA00022643"/>
    </source>
</evidence>
<protein>
    <recommendedName>
        <fullName evidence="6">NADH:flavin oxidoreductase/NADH oxidase N-terminal domain-containing protein</fullName>
    </recommendedName>
</protein>
<accession>A0A7R9QQ45</accession>
<dbReference type="GO" id="GO:0050661">
    <property type="term" value="F:NADP binding"/>
    <property type="evidence" value="ECO:0007669"/>
    <property type="project" value="InterPro"/>
</dbReference>
<evidence type="ECO:0000256" key="5">
    <source>
        <dbReference type="ARBA" id="ARBA00023002"/>
    </source>
</evidence>
<organism evidence="7">
    <name type="scientific">Oppiella nova</name>
    <dbReference type="NCBI Taxonomy" id="334625"/>
    <lineage>
        <taxon>Eukaryota</taxon>
        <taxon>Metazoa</taxon>
        <taxon>Ecdysozoa</taxon>
        <taxon>Arthropoda</taxon>
        <taxon>Chelicerata</taxon>
        <taxon>Arachnida</taxon>
        <taxon>Acari</taxon>
        <taxon>Acariformes</taxon>
        <taxon>Sarcoptiformes</taxon>
        <taxon>Oribatida</taxon>
        <taxon>Brachypylina</taxon>
        <taxon>Oppioidea</taxon>
        <taxon>Oppiidae</taxon>
        <taxon>Oppiella</taxon>
    </lineage>
</organism>
<keyword evidence="2" id="KW-0285">Flavoprotein</keyword>
<keyword evidence="3" id="KW-0288">FMN</keyword>
<feature type="domain" description="NADH:flavin oxidoreductase/NADH oxidase N-terminal" evidence="6">
    <location>
        <begin position="76"/>
        <end position="129"/>
    </location>
</feature>
<feature type="non-terminal residue" evidence="7">
    <location>
        <position position="129"/>
    </location>
</feature>
<keyword evidence="5" id="KW-0560">Oxidoreductase</keyword>
<dbReference type="PANTHER" id="PTHR43303">
    <property type="entry name" value="NADPH DEHYDROGENASE C23G7.10C-RELATED"/>
    <property type="match status" value="1"/>
</dbReference>
<dbReference type="EMBL" id="OC922423">
    <property type="protein sequence ID" value="CAD7654159.1"/>
    <property type="molecule type" value="Genomic_DNA"/>
</dbReference>
<evidence type="ECO:0000259" key="6">
    <source>
        <dbReference type="Pfam" id="PF00724"/>
    </source>
</evidence>
<dbReference type="InterPro" id="IPR044152">
    <property type="entry name" value="YqjM-like"/>
</dbReference>
<keyword evidence="8" id="KW-1185">Reference proteome</keyword>
<evidence type="ECO:0000313" key="7">
    <source>
        <dbReference type="EMBL" id="CAD7654159.1"/>
    </source>
</evidence>
<dbReference type="AlphaFoldDB" id="A0A7R9QQ45"/>
<gene>
    <name evidence="7" type="ORF">ONB1V03_LOCUS10809</name>
</gene>
<dbReference type="GO" id="GO:0003959">
    <property type="term" value="F:NADPH dehydrogenase activity"/>
    <property type="evidence" value="ECO:0007669"/>
    <property type="project" value="InterPro"/>
</dbReference>
<sequence>MSVGAKQSSLLFSPAEDEYVNDFHLAHYGSFAIGGAGMVMVEATAVEERGKITPNCAGIWRDDHIEPWKRITNASKLFSPVKLGGLTLKNRIGVSPMVTWVSEDGYVNDFQLAHYGSFAIGGVGLIVVE</sequence>
<evidence type="ECO:0000313" key="8">
    <source>
        <dbReference type="Proteomes" id="UP000728032"/>
    </source>
</evidence>
<name>A0A7R9QQ45_9ACAR</name>
<reference evidence="7" key="1">
    <citation type="submission" date="2020-11" db="EMBL/GenBank/DDBJ databases">
        <authorList>
            <person name="Tran Van P."/>
        </authorList>
    </citation>
    <scope>NUCLEOTIDE SEQUENCE</scope>
</reference>
<dbReference type="InterPro" id="IPR013785">
    <property type="entry name" value="Aldolase_TIM"/>
</dbReference>
<proteinExistence type="predicted"/>
<keyword evidence="4" id="KW-0521">NADP</keyword>
<dbReference type="PANTHER" id="PTHR43303:SF4">
    <property type="entry name" value="NADPH DEHYDROGENASE C23G7.10C-RELATED"/>
    <property type="match status" value="1"/>
</dbReference>
<evidence type="ECO:0000256" key="4">
    <source>
        <dbReference type="ARBA" id="ARBA00022857"/>
    </source>
</evidence>
<dbReference type="SUPFAM" id="SSF51395">
    <property type="entry name" value="FMN-linked oxidoreductases"/>
    <property type="match status" value="2"/>
</dbReference>
<dbReference type="Gene3D" id="3.20.20.70">
    <property type="entry name" value="Aldolase class I"/>
    <property type="match status" value="2"/>
</dbReference>
<comment type="cofactor">
    <cofactor evidence="1">
        <name>FMN</name>
        <dbReference type="ChEBI" id="CHEBI:58210"/>
    </cofactor>
</comment>
<dbReference type="InterPro" id="IPR001155">
    <property type="entry name" value="OxRdtase_FMN_N"/>
</dbReference>